<sequence length="258" mass="28939" precursor="true">MGNITLASRLRLAIAGLALWSSITSVSSAADWQAVQEEVRSGNFDQALATLEPLLNDRDEAAQRRARALAAQVLHLRGEEHFRQTRIAEAIADFERELKLQPSVAAEHWQLGIAYYYAGEFEKGARQFELHQTVNPQDVENAAWHFLCIARVADGSLERARSKLIAVTRDQRVPMMKVQEMFAGKATVDDVLQTGKAAGETAKFYADLYAGLYYEAIDQKDDSLRHMKLAAENPAARDNYMGDVARVHATLRERMPRH</sequence>
<evidence type="ECO:0000256" key="2">
    <source>
        <dbReference type="SAM" id="SignalP"/>
    </source>
</evidence>
<dbReference type="Gene3D" id="1.25.40.10">
    <property type="entry name" value="Tetratricopeptide repeat domain"/>
    <property type="match status" value="1"/>
</dbReference>
<keyword evidence="4" id="KW-1185">Reference proteome</keyword>
<keyword evidence="1" id="KW-0802">TPR repeat</keyword>
<protein>
    <submittedName>
        <fullName evidence="3">Tetratricopeptide repeat protein</fullName>
    </submittedName>
</protein>
<proteinExistence type="predicted"/>
<dbReference type="RefSeq" id="WP_145430927.1">
    <property type="nucleotide sequence ID" value="NZ_CP036339.1"/>
</dbReference>
<feature type="signal peptide" evidence="2">
    <location>
        <begin position="1"/>
        <end position="29"/>
    </location>
</feature>
<evidence type="ECO:0000256" key="1">
    <source>
        <dbReference type="PROSITE-ProRule" id="PRU00339"/>
    </source>
</evidence>
<accession>A0A517TT57</accession>
<dbReference type="KEGG" id="llh:I41_07210"/>
<dbReference type="Proteomes" id="UP000317909">
    <property type="component" value="Chromosome"/>
</dbReference>
<dbReference type="PROSITE" id="PS50005">
    <property type="entry name" value="TPR"/>
    <property type="match status" value="1"/>
</dbReference>
<organism evidence="3 4">
    <name type="scientific">Lacipirellula limnantheis</name>
    <dbReference type="NCBI Taxonomy" id="2528024"/>
    <lineage>
        <taxon>Bacteria</taxon>
        <taxon>Pseudomonadati</taxon>
        <taxon>Planctomycetota</taxon>
        <taxon>Planctomycetia</taxon>
        <taxon>Pirellulales</taxon>
        <taxon>Lacipirellulaceae</taxon>
        <taxon>Lacipirellula</taxon>
    </lineage>
</organism>
<dbReference type="PANTHER" id="PTHR47908:SF2">
    <property type="entry name" value="TETRATRICOPEPTIDE REPEAT (TPR)-LIKE SUPERFAMILY PROTEIN"/>
    <property type="match status" value="1"/>
</dbReference>
<dbReference type="EMBL" id="CP036339">
    <property type="protein sequence ID" value="QDT71561.1"/>
    <property type="molecule type" value="Genomic_DNA"/>
</dbReference>
<gene>
    <name evidence="3" type="ORF">I41_07210</name>
</gene>
<dbReference type="OrthoDB" id="272871at2"/>
<dbReference type="InterPro" id="IPR019734">
    <property type="entry name" value="TPR_rpt"/>
</dbReference>
<feature type="repeat" description="TPR" evidence="1">
    <location>
        <begin position="71"/>
        <end position="104"/>
    </location>
</feature>
<evidence type="ECO:0000313" key="4">
    <source>
        <dbReference type="Proteomes" id="UP000317909"/>
    </source>
</evidence>
<dbReference type="SMART" id="SM00028">
    <property type="entry name" value="TPR"/>
    <property type="match status" value="2"/>
</dbReference>
<keyword evidence="2" id="KW-0732">Signal</keyword>
<evidence type="ECO:0000313" key="3">
    <source>
        <dbReference type="EMBL" id="QDT71561.1"/>
    </source>
</evidence>
<reference evidence="3 4" key="1">
    <citation type="submission" date="2019-02" db="EMBL/GenBank/DDBJ databases">
        <title>Deep-cultivation of Planctomycetes and their phenomic and genomic characterization uncovers novel biology.</title>
        <authorList>
            <person name="Wiegand S."/>
            <person name="Jogler M."/>
            <person name="Boedeker C."/>
            <person name="Pinto D."/>
            <person name="Vollmers J."/>
            <person name="Rivas-Marin E."/>
            <person name="Kohn T."/>
            <person name="Peeters S.H."/>
            <person name="Heuer A."/>
            <person name="Rast P."/>
            <person name="Oberbeckmann S."/>
            <person name="Bunk B."/>
            <person name="Jeske O."/>
            <person name="Meyerdierks A."/>
            <person name="Storesund J.E."/>
            <person name="Kallscheuer N."/>
            <person name="Luecker S."/>
            <person name="Lage O.M."/>
            <person name="Pohl T."/>
            <person name="Merkel B.J."/>
            <person name="Hornburger P."/>
            <person name="Mueller R.-W."/>
            <person name="Bruemmer F."/>
            <person name="Labrenz M."/>
            <person name="Spormann A.M."/>
            <person name="Op den Camp H."/>
            <person name="Overmann J."/>
            <person name="Amann R."/>
            <person name="Jetten M.S.M."/>
            <person name="Mascher T."/>
            <person name="Medema M.H."/>
            <person name="Devos D.P."/>
            <person name="Kaster A.-K."/>
            <person name="Ovreas L."/>
            <person name="Rohde M."/>
            <person name="Galperin M.Y."/>
            <person name="Jogler C."/>
        </authorList>
    </citation>
    <scope>NUCLEOTIDE SEQUENCE [LARGE SCALE GENOMIC DNA]</scope>
    <source>
        <strain evidence="3 4">I41</strain>
    </source>
</reference>
<name>A0A517TT57_9BACT</name>
<dbReference type="AlphaFoldDB" id="A0A517TT57"/>
<feature type="chain" id="PRO_5022127412" evidence="2">
    <location>
        <begin position="30"/>
        <end position="258"/>
    </location>
</feature>
<dbReference type="PANTHER" id="PTHR47908">
    <property type="match status" value="1"/>
</dbReference>
<dbReference type="SUPFAM" id="SSF48452">
    <property type="entry name" value="TPR-like"/>
    <property type="match status" value="1"/>
</dbReference>
<dbReference type="InterPro" id="IPR011990">
    <property type="entry name" value="TPR-like_helical_dom_sf"/>
</dbReference>